<name>A0A812TWE0_9DINO</name>
<dbReference type="EMBL" id="CAJNDS010002635">
    <property type="protein sequence ID" value="CAE7552336.1"/>
    <property type="molecule type" value="Genomic_DNA"/>
</dbReference>
<feature type="transmembrane region" description="Helical" evidence="1">
    <location>
        <begin position="335"/>
        <end position="358"/>
    </location>
</feature>
<feature type="transmembrane region" description="Helical" evidence="1">
    <location>
        <begin position="196"/>
        <end position="219"/>
    </location>
</feature>
<keyword evidence="1" id="KW-1133">Transmembrane helix</keyword>
<feature type="transmembrane region" description="Helical" evidence="1">
    <location>
        <begin position="261"/>
        <end position="289"/>
    </location>
</feature>
<proteinExistence type="predicted"/>
<evidence type="ECO:0000313" key="3">
    <source>
        <dbReference type="Proteomes" id="UP000604046"/>
    </source>
</evidence>
<feature type="transmembrane region" description="Helical" evidence="1">
    <location>
        <begin position="169"/>
        <end position="190"/>
    </location>
</feature>
<keyword evidence="3" id="KW-1185">Reference proteome</keyword>
<evidence type="ECO:0000313" key="2">
    <source>
        <dbReference type="EMBL" id="CAE7552336.1"/>
    </source>
</evidence>
<feature type="transmembrane region" description="Helical" evidence="1">
    <location>
        <begin position="62"/>
        <end position="82"/>
    </location>
</feature>
<organism evidence="2 3">
    <name type="scientific">Symbiodinium natans</name>
    <dbReference type="NCBI Taxonomy" id="878477"/>
    <lineage>
        <taxon>Eukaryota</taxon>
        <taxon>Sar</taxon>
        <taxon>Alveolata</taxon>
        <taxon>Dinophyceae</taxon>
        <taxon>Suessiales</taxon>
        <taxon>Symbiodiniaceae</taxon>
        <taxon>Symbiodinium</taxon>
    </lineage>
</organism>
<protein>
    <submittedName>
        <fullName evidence="2">BMY1 protein</fullName>
    </submittedName>
</protein>
<dbReference type="Proteomes" id="UP000604046">
    <property type="component" value="Unassembled WGS sequence"/>
</dbReference>
<evidence type="ECO:0000256" key="1">
    <source>
        <dbReference type="SAM" id="Phobius"/>
    </source>
</evidence>
<reference evidence="2" key="1">
    <citation type="submission" date="2021-02" db="EMBL/GenBank/DDBJ databases">
        <authorList>
            <person name="Dougan E. K."/>
            <person name="Rhodes N."/>
            <person name="Thang M."/>
            <person name="Chan C."/>
        </authorList>
    </citation>
    <scope>NUCLEOTIDE SEQUENCE</scope>
</reference>
<gene>
    <name evidence="2" type="primary">BMY1</name>
    <name evidence="2" type="ORF">SNAT2548_LOCUS31019</name>
</gene>
<keyword evidence="1" id="KW-0472">Membrane</keyword>
<dbReference type="AlphaFoldDB" id="A0A812TWE0"/>
<keyword evidence="1" id="KW-0812">Transmembrane</keyword>
<comment type="caution">
    <text evidence="2">The sequence shown here is derived from an EMBL/GenBank/DDBJ whole genome shotgun (WGS) entry which is preliminary data.</text>
</comment>
<sequence>MAGSTVGGTDEISKTSWQRWRPLPYLLVSILNATAAVLLYPASVELSAADDVNSASCDDFTRFSFCMLMSASFWAGCVAASLTTKVQASAHAKSACGCAMAIWFHSMLASMSMRSPSCRYGLAPAHWYETFAVCRLVSKTIGLLWIQMLIASQLNLLEQSSNRQYRARCFHKFVMVQIAASASTALLMLVGRIVPGLWPTAMLLIVLIAVLAALCNLAASRVAIGSLAKTFFQLQRTLHAAELNDTPVPVRSSLRLARRFAALQVMGVAFSFLLTLLPVIGLVICCLFFDPFDSPGFDVDDYHAIRAIASMDPYVIVFWRESGLKVREGDTGNPLAWFTVFFQAFVVVGNAAVVLLLSGGNRLPQVNKQPCQCCGWTCCCVRLRQSRAVPAKEPDWSPLWKEKVEELALRGITLRSDLLFCQRELFSMPGWQYVPCEHKTRDVVRRAIIPLTSKEESSYAVSMFNREGSRRPQVMVTHNWGNCFKDLLAAVISDALQECSFSLAARLLEDDFDFLCQLLAKSGRLGDTYWICAFAVNQHACICHSNPYDRDPITNELHPVCNCSSVNIIDPDGRSTSSEINKFDDMMYHLAGAGGCRQVIAVDESLDLFRRAWCVAEIAEAKRLHMNQALKLASRATIMQRARTLENLDVRSMSASSEADKELILNKIHQSRNIEQFNAELQSLIFDPKAGLLESWNAMDSLQQTGEVGRLIRWGQADAGTGKVWKAWEAHG</sequence>
<feature type="transmembrane region" description="Helical" evidence="1">
    <location>
        <begin position="23"/>
        <end position="42"/>
    </location>
</feature>
<accession>A0A812TWE0</accession>